<organism evidence="1 2">
    <name type="scientific">Propionispora hippei DSM 15287</name>
    <dbReference type="NCBI Taxonomy" id="1123003"/>
    <lineage>
        <taxon>Bacteria</taxon>
        <taxon>Bacillati</taxon>
        <taxon>Bacillota</taxon>
        <taxon>Negativicutes</taxon>
        <taxon>Selenomonadales</taxon>
        <taxon>Sporomusaceae</taxon>
        <taxon>Propionispora</taxon>
    </lineage>
</organism>
<sequence>MFFFRKKEAKPADFTATVKKVDPALSGQVAELKQQLETAGGARRLELLNELGGKLFVLKQTDEAIHYYEMSIQKNRTLGKAYTDLLKLYNVKRREAAERNDDEQLQQYLDKIDALMKLSKDVIRGLE</sequence>
<name>A0A1M6DVV5_9FIRM</name>
<gene>
    <name evidence="1" type="ORF">SAMN02745170_01020</name>
</gene>
<dbReference type="Gene3D" id="1.25.40.10">
    <property type="entry name" value="Tetratricopeptide repeat domain"/>
    <property type="match status" value="1"/>
</dbReference>
<dbReference type="RefSeq" id="WP_149733852.1">
    <property type="nucleotide sequence ID" value="NZ_FQZD01000007.1"/>
</dbReference>
<evidence type="ECO:0000313" key="1">
    <source>
        <dbReference type="EMBL" id="SHI77351.1"/>
    </source>
</evidence>
<protein>
    <recommendedName>
        <fullName evidence="3">Tetratricopeptide repeat-containing protein</fullName>
    </recommendedName>
</protein>
<dbReference type="EMBL" id="FQZD01000007">
    <property type="protein sequence ID" value="SHI77351.1"/>
    <property type="molecule type" value="Genomic_DNA"/>
</dbReference>
<evidence type="ECO:0000313" key="2">
    <source>
        <dbReference type="Proteomes" id="UP000322917"/>
    </source>
</evidence>
<reference evidence="1 2" key="1">
    <citation type="submission" date="2016-11" db="EMBL/GenBank/DDBJ databases">
        <authorList>
            <person name="Varghese N."/>
            <person name="Submissions S."/>
        </authorList>
    </citation>
    <scope>NUCLEOTIDE SEQUENCE [LARGE SCALE GENOMIC DNA]</scope>
    <source>
        <strain evidence="1 2">DSM 15287</strain>
    </source>
</reference>
<dbReference type="AlphaFoldDB" id="A0A1M6DVV5"/>
<evidence type="ECO:0008006" key="3">
    <source>
        <dbReference type="Google" id="ProtNLM"/>
    </source>
</evidence>
<keyword evidence="2" id="KW-1185">Reference proteome</keyword>
<proteinExistence type="predicted"/>
<dbReference type="InterPro" id="IPR011990">
    <property type="entry name" value="TPR-like_helical_dom_sf"/>
</dbReference>
<accession>A0A1M6DVV5</accession>
<dbReference type="Proteomes" id="UP000322917">
    <property type="component" value="Unassembled WGS sequence"/>
</dbReference>
<dbReference type="OrthoDB" id="7066280at2"/>